<dbReference type="InterPro" id="IPR029059">
    <property type="entry name" value="AB_hydrolase_5"/>
</dbReference>
<evidence type="ECO:0000259" key="1">
    <source>
        <dbReference type="Pfam" id="PF12695"/>
    </source>
</evidence>
<sequence>MVKRIVLGLLGLIVVLIGGTAVWMSIPFPYQESVTQNALVSDENVTVTEQDFIAFEPSESQPQVGIIFYPGGKTHAATFAPVMRQFAEGGQLAVITPMPLNTAFLGINSADQVMERYPLVQRWYLVGHSLGGVAAAAYAEKNADKLKGLVLWASYSASDLSGLELPVLSISGGKDLMTTKADVTANSRMLPANALWVELPEANHWNFGYYADELNEDKAVMAREAQVQAVIENTRRFVSERPSTASRG</sequence>
<organism evidence="2 3">
    <name type="scientific">Paraferrimonas sedimenticola</name>
    <dbReference type="NCBI Taxonomy" id="375674"/>
    <lineage>
        <taxon>Bacteria</taxon>
        <taxon>Pseudomonadati</taxon>
        <taxon>Pseudomonadota</taxon>
        <taxon>Gammaproteobacteria</taxon>
        <taxon>Alteromonadales</taxon>
        <taxon>Ferrimonadaceae</taxon>
        <taxon>Paraferrimonas</taxon>
    </lineage>
</organism>
<feature type="domain" description="Alpha/beta hydrolase fold-5" evidence="1">
    <location>
        <begin position="65"/>
        <end position="227"/>
    </location>
</feature>
<dbReference type="RefSeq" id="WP_095505226.1">
    <property type="nucleotide sequence ID" value="NZ_BSNC01000004.1"/>
</dbReference>
<dbReference type="Proteomes" id="UP001161422">
    <property type="component" value="Unassembled WGS sequence"/>
</dbReference>
<dbReference type="Pfam" id="PF12695">
    <property type="entry name" value="Abhydrolase_5"/>
    <property type="match status" value="1"/>
</dbReference>
<dbReference type="EMBL" id="BSNC01000004">
    <property type="protein sequence ID" value="GLP96337.1"/>
    <property type="molecule type" value="Genomic_DNA"/>
</dbReference>
<dbReference type="AlphaFoldDB" id="A0AA37RX71"/>
<accession>A0AA37RX71</accession>
<dbReference type="GO" id="GO:0016787">
    <property type="term" value="F:hydrolase activity"/>
    <property type="evidence" value="ECO:0007669"/>
    <property type="project" value="InterPro"/>
</dbReference>
<evidence type="ECO:0000313" key="2">
    <source>
        <dbReference type="EMBL" id="GLP96337.1"/>
    </source>
</evidence>
<protein>
    <recommendedName>
        <fullName evidence="1">Alpha/beta hydrolase fold-5 domain-containing protein</fullName>
    </recommendedName>
</protein>
<dbReference type="SUPFAM" id="SSF53474">
    <property type="entry name" value="alpha/beta-Hydrolases"/>
    <property type="match status" value="1"/>
</dbReference>
<gene>
    <name evidence="2" type="ORF">GCM10007895_16430</name>
</gene>
<dbReference type="InterPro" id="IPR029058">
    <property type="entry name" value="AB_hydrolase_fold"/>
</dbReference>
<dbReference type="Gene3D" id="3.40.50.1820">
    <property type="entry name" value="alpha/beta hydrolase"/>
    <property type="match status" value="1"/>
</dbReference>
<evidence type="ECO:0000313" key="3">
    <source>
        <dbReference type="Proteomes" id="UP001161422"/>
    </source>
</evidence>
<reference evidence="2" key="2">
    <citation type="submission" date="2023-01" db="EMBL/GenBank/DDBJ databases">
        <title>Draft genome sequence of Paraferrimonas sedimenticola strain NBRC 101628.</title>
        <authorList>
            <person name="Sun Q."/>
            <person name="Mori K."/>
        </authorList>
    </citation>
    <scope>NUCLEOTIDE SEQUENCE</scope>
    <source>
        <strain evidence="2">NBRC 101628</strain>
    </source>
</reference>
<name>A0AA37RX71_9GAMM</name>
<reference evidence="2" key="1">
    <citation type="journal article" date="2014" name="Int. J. Syst. Evol. Microbiol.">
        <title>Complete genome sequence of Corynebacterium casei LMG S-19264T (=DSM 44701T), isolated from a smear-ripened cheese.</title>
        <authorList>
            <consortium name="US DOE Joint Genome Institute (JGI-PGF)"/>
            <person name="Walter F."/>
            <person name="Albersmeier A."/>
            <person name="Kalinowski J."/>
            <person name="Ruckert C."/>
        </authorList>
    </citation>
    <scope>NUCLEOTIDE SEQUENCE</scope>
    <source>
        <strain evidence="2">NBRC 101628</strain>
    </source>
</reference>
<proteinExistence type="predicted"/>
<comment type="caution">
    <text evidence="2">The sequence shown here is derived from an EMBL/GenBank/DDBJ whole genome shotgun (WGS) entry which is preliminary data.</text>
</comment>
<keyword evidence="3" id="KW-1185">Reference proteome</keyword>